<gene>
    <name evidence="1" type="ORF">ESZ00_03915</name>
</gene>
<reference evidence="1 2" key="1">
    <citation type="journal article" date="2016" name="Int. J. Syst. Evol. Microbiol.">
        <title>Acidipila dinghuensis sp. nov., an acidobacterium isolated from forest soil.</title>
        <authorList>
            <person name="Jiang Y.W."/>
            <person name="Wang J."/>
            <person name="Chen M.H."/>
            <person name="Lv Y.Y."/>
            <person name="Qiu L.H."/>
        </authorList>
    </citation>
    <scope>NUCLEOTIDE SEQUENCE [LARGE SCALE GENOMIC DNA]</scope>
    <source>
        <strain evidence="1 2">DHOF10</strain>
    </source>
</reference>
<organism evidence="1 2">
    <name type="scientific">Silvibacterium dinghuense</name>
    <dbReference type="NCBI Taxonomy" id="1560006"/>
    <lineage>
        <taxon>Bacteria</taxon>
        <taxon>Pseudomonadati</taxon>
        <taxon>Acidobacteriota</taxon>
        <taxon>Terriglobia</taxon>
        <taxon>Terriglobales</taxon>
        <taxon>Acidobacteriaceae</taxon>
        <taxon>Silvibacterium</taxon>
    </lineage>
</organism>
<name>A0A4Q1SKC8_9BACT</name>
<dbReference type="Proteomes" id="UP000290253">
    <property type="component" value="Unassembled WGS sequence"/>
</dbReference>
<dbReference type="OrthoDB" id="123228at2"/>
<sequence length="61" mass="7141">MSDQEFEQHAFGILKRELGAYGLARFLHLYRSGNGDYTRDRGQWLEGLTVEEIARQLEPRD</sequence>
<keyword evidence="2" id="KW-1185">Reference proteome</keyword>
<dbReference type="AlphaFoldDB" id="A0A4Q1SKC8"/>
<evidence type="ECO:0000313" key="1">
    <source>
        <dbReference type="EMBL" id="RXS98136.1"/>
    </source>
</evidence>
<comment type="caution">
    <text evidence="1">The sequence shown here is derived from an EMBL/GenBank/DDBJ whole genome shotgun (WGS) entry which is preliminary data.</text>
</comment>
<evidence type="ECO:0000313" key="2">
    <source>
        <dbReference type="Proteomes" id="UP000290253"/>
    </source>
</evidence>
<proteinExistence type="predicted"/>
<accession>A0A4Q1SKC8</accession>
<protein>
    <submittedName>
        <fullName evidence="1">Uncharacterized protein</fullName>
    </submittedName>
</protein>
<dbReference type="EMBL" id="SDMK01000001">
    <property type="protein sequence ID" value="RXS98136.1"/>
    <property type="molecule type" value="Genomic_DNA"/>
</dbReference>